<feature type="region of interest" description="Disordered" evidence="1">
    <location>
        <begin position="1"/>
        <end position="87"/>
    </location>
</feature>
<evidence type="ECO:0000256" key="1">
    <source>
        <dbReference type="SAM" id="MobiDB-lite"/>
    </source>
</evidence>
<proteinExistence type="predicted"/>
<name>A0ABW0SDR4_9RHOB</name>
<dbReference type="Proteomes" id="UP001596056">
    <property type="component" value="Unassembled WGS sequence"/>
</dbReference>
<protein>
    <submittedName>
        <fullName evidence="2">Uncharacterized protein</fullName>
    </submittedName>
</protein>
<organism evidence="2 3">
    <name type="scientific">Rubellimicrobium aerolatum</name>
    <dbReference type="NCBI Taxonomy" id="490979"/>
    <lineage>
        <taxon>Bacteria</taxon>
        <taxon>Pseudomonadati</taxon>
        <taxon>Pseudomonadota</taxon>
        <taxon>Alphaproteobacteria</taxon>
        <taxon>Rhodobacterales</taxon>
        <taxon>Roseobacteraceae</taxon>
        <taxon>Rubellimicrobium</taxon>
    </lineage>
</organism>
<comment type="caution">
    <text evidence="2">The sequence shown here is derived from an EMBL/GenBank/DDBJ whole genome shotgun (WGS) entry which is preliminary data.</text>
</comment>
<evidence type="ECO:0000313" key="3">
    <source>
        <dbReference type="Proteomes" id="UP001596056"/>
    </source>
</evidence>
<sequence>MTASRFPHAHVPFGRSQTGTSLDEVLRPGLRRAYPLPDDQDRDERFQHQLRALADRERSHRPPGASDGAMREPTASQSRQQASKPTA</sequence>
<accession>A0ABW0SDR4</accession>
<dbReference type="EMBL" id="JBHSNA010000010">
    <property type="protein sequence ID" value="MFC5567045.1"/>
    <property type="molecule type" value="Genomic_DNA"/>
</dbReference>
<evidence type="ECO:0000313" key="2">
    <source>
        <dbReference type="EMBL" id="MFC5567045.1"/>
    </source>
</evidence>
<feature type="compositionally biased region" description="Polar residues" evidence="1">
    <location>
        <begin position="74"/>
        <end position="87"/>
    </location>
</feature>
<dbReference type="RefSeq" id="WP_377110000.1">
    <property type="nucleotide sequence ID" value="NZ_JBHSNA010000010.1"/>
</dbReference>
<reference evidence="3" key="1">
    <citation type="journal article" date="2019" name="Int. J. Syst. Evol. Microbiol.">
        <title>The Global Catalogue of Microorganisms (GCM) 10K type strain sequencing project: providing services to taxonomists for standard genome sequencing and annotation.</title>
        <authorList>
            <consortium name="The Broad Institute Genomics Platform"/>
            <consortium name="The Broad Institute Genome Sequencing Center for Infectious Disease"/>
            <person name="Wu L."/>
            <person name="Ma J."/>
        </authorList>
    </citation>
    <scope>NUCLEOTIDE SEQUENCE [LARGE SCALE GENOMIC DNA]</scope>
    <source>
        <strain evidence="3">KACC 11588</strain>
    </source>
</reference>
<feature type="compositionally biased region" description="Basic and acidic residues" evidence="1">
    <location>
        <begin position="42"/>
        <end position="60"/>
    </location>
</feature>
<keyword evidence="3" id="KW-1185">Reference proteome</keyword>
<gene>
    <name evidence="2" type="ORF">ACFPOC_11565</name>
</gene>